<dbReference type="Proteomes" id="UP000569732">
    <property type="component" value="Unassembled WGS sequence"/>
</dbReference>
<name>A0A853II34_9GAMM</name>
<sequence length="114" mass="12100">MPLLQSDKENISKIIAIVFDLHVPPHNVNDNVVRATEEGIRKLESCAGKSHALGTLLQCIPKSPNVYGWLASCGTAVKFRHAAEADPAGIKSSVMCMNGSSQIKTAIQAAAIGF</sequence>
<organism evidence="1 2">
    <name type="scientific">Spartinivicinus marinus</name>
    <dbReference type="NCBI Taxonomy" id="2994442"/>
    <lineage>
        <taxon>Bacteria</taxon>
        <taxon>Pseudomonadati</taxon>
        <taxon>Pseudomonadota</taxon>
        <taxon>Gammaproteobacteria</taxon>
        <taxon>Oceanospirillales</taxon>
        <taxon>Zooshikellaceae</taxon>
        <taxon>Spartinivicinus</taxon>
    </lineage>
</organism>
<proteinExistence type="predicted"/>
<comment type="caution">
    <text evidence="1">The sequence shown here is derived from an EMBL/GenBank/DDBJ whole genome shotgun (WGS) entry which is preliminary data.</text>
</comment>
<keyword evidence="2" id="KW-1185">Reference proteome</keyword>
<gene>
    <name evidence="1" type="ORF">H0A36_27135</name>
</gene>
<evidence type="ECO:0000313" key="1">
    <source>
        <dbReference type="EMBL" id="NYZ69694.1"/>
    </source>
</evidence>
<evidence type="ECO:0000313" key="2">
    <source>
        <dbReference type="Proteomes" id="UP000569732"/>
    </source>
</evidence>
<reference evidence="1 2" key="1">
    <citation type="submission" date="2020-07" db="EMBL/GenBank/DDBJ databases">
        <title>Endozoicomonas sp. nov., isolated from sediment.</title>
        <authorList>
            <person name="Gu T."/>
        </authorList>
    </citation>
    <scope>NUCLEOTIDE SEQUENCE [LARGE SCALE GENOMIC DNA]</scope>
    <source>
        <strain evidence="1 2">SM1973</strain>
    </source>
</reference>
<dbReference type="EMBL" id="JACCKB010000123">
    <property type="protein sequence ID" value="NYZ69694.1"/>
    <property type="molecule type" value="Genomic_DNA"/>
</dbReference>
<dbReference type="RefSeq" id="WP_180571674.1">
    <property type="nucleotide sequence ID" value="NZ_JACCKB010000123.1"/>
</dbReference>
<protein>
    <submittedName>
        <fullName evidence="1">Uncharacterized protein</fullName>
    </submittedName>
</protein>
<dbReference type="AlphaFoldDB" id="A0A853II34"/>
<accession>A0A853II34</accession>